<evidence type="ECO:0000313" key="2">
    <source>
        <dbReference type="EMBL" id="QHN65727.1"/>
    </source>
</evidence>
<dbReference type="EMBL" id="CP029149">
    <property type="protein sequence ID" value="QHN65727.1"/>
    <property type="molecule type" value="Genomic_DNA"/>
</dbReference>
<organism evidence="2 3">
    <name type="scientific">Bergeyella cardium</name>
    <dbReference type="NCBI Taxonomy" id="1585976"/>
    <lineage>
        <taxon>Bacteria</taxon>
        <taxon>Pseudomonadati</taxon>
        <taxon>Bacteroidota</taxon>
        <taxon>Flavobacteriia</taxon>
        <taxon>Flavobacteriales</taxon>
        <taxon>Weeksellaceae</taxon>
        <taxon>Bergeyella</taxon>
    </lineage>
</organism>
<dbReference type="RefSeq" id="WP_160224454.1">
    <property type="nucleotide sequence ID" value="NZ_CP029149.1"/>
</dbReference>
<dbReference type="KEGG" id="bcad:DBX24_07450"/>
<reference evidence="2 3" key="1">
    <citation type="submission" date="2018-04" db="EMBL/GenBank/DDBJ databases">
        <title>Characteristic and Complete Genome Sequencing of A Novel Member of Infective Endocarditis Causative Bacteria: Bergeyella cardium QL-PH.</title>
        <authorList>
            <person name="Pan H."/>
            <person name="Sun E."/>
            <person name="Zhang Y."/>
        </authorList>
    </citation>
    <scope>NUCLEOTIDE SEQUENCE [LARGE SCALE GENOMIC DNA]</scope>
    <source>
        <strain evidence="2 3">HPQL</strain>
    </source>
</reference>
<sequence>MDQAEPHQEKTKPTKTESAPKPAADLSELRKEISIPKASKPLAGSKSVASKFNIHNKLNSEEKTETTETAVSNTPLPNQHFSQTDLETEWNKFLELLKVKNIVVYAAINGFVLTKTGENTIEIKYPSETAKDKFEAIQLEFFNAFKHKTKHFNISVEYTLDVSTKREIVSEKSTFEKFLEINPLLKNLDDLVKFDFS</sequence>
<feature type="compositionally biased region" description="Polar residues" evidence="1">
    <location>
        <begin position="67"/>
        <end position="80"/>
    </location>
</feature>
<accession>A0A6P1QX57</accession>
<dbReference type="OrthoDB" id="1450419at2"/>
<proteinExistence type="predicted"/>
<feature type="region of interest" description="Disordered" evidence="1">
    <location>
        <begin position="1"/>
        <end position="80"/>
    </location>
</feature>
<keyword evidence="3" id="KW-1185">Reference proteome</keyword>
<gene>
    <name evidence="2" type="ORF">DBX24_07450</name>
</gene>
<dbReference type="Proteomes" id="UP000464318">
    <property type="component" value="Chromosome"/>
</dbReference>
<evidence type="ECO:0000313" key="3">
    <source>
        <dbReference type="Proteomes" id="UP000464318"/>
    </source>
</evidence>
<evidence type="ECO:0000256" key="1">
    <source>
        <dbReference type="SAM" id="MobiDB-lite"/>
    </source>
</evidence>
<name>A0A6P1QX57_9FLAO</name>
<protein>
    <submittedName>
        <fullName evidence="2">Uncharacterized protein</fullName>
    </submittedName>
</protein>
<dbReference type="AlphaFoldDB" id="A0A6P1QX57"/>
<feature type="compositionally biased region" description="Basic and acidic residues" evidence="1">
    <location>
        <begin position="1"/>
        <end position="15"/>
    </location>
</feature>